<name>A0AAV5QXK3_9ASCO</name>
<comment type="caution">
    <text evidence="1">The sequence shown here is derived from an EMBL/GenBank/DDBJ whole genome shotgun (WGS) entry which is preliminary data.</text>
</comment>
<evidence type="ECO:0000313" key="2">
    <source>
        <dbReference type="Proteomes" id="UP001360560"/>
    </source>
</evidence>
<sequence>MYGGNLLLNSTPIQLGRLIEDSEIYSCIIEFQRKIIISAGSLLQDNFDHPINGMVNTLLKRSVLGDKNVITVLRSQLQEIKMSAEQDAETREKKLNELAQLVSFKCLGDWNTRYDLFKEALTQAIKEQDVFLHTNSEITNRQKEEIDFHQFVDIYHQFCIKRYDQSKVKSRKTNYFQKQTAISDNKLQDKSYQKKNQKG</sequence>
<dbReference type="Proteomes" id="UP001360560">
    <property type="component" value="Unassembled WGS sequence"/>
</dbReference>
<dbReference type="AlphaFoldDB" id="A0AAV5QXK3"/>
<dbReference type="GeneID" id="90076821"/>
<dbReference type="EMBL" id="BTFZ01000020">
    <property type="protein sequence ID" value="GMM38833.1"/>
    <property type="molecule type" value="Genomic_DNA"/>
</dbReference>
<keyword evidence="2" id="KW-1185">Reference proteome</keyword>
<accession>A0AAV5QXK3</accession>
<organism evidence="1 2">
    <name type="scientific">Saccharomycopsis crataegensis</name>
    <dbReference type="NCBI Taxonomy" id="43959"/>
    <lineage>
        <taxon>Eukaryota</taxon>
        <taxon>Fungi</taxon>
        <taxon>Dikarya</taxon>
        <taxon>Ascomycota</taxon>
        <taxon>Saccharomycotina</taxon>
        <taxon>Saccharomycetes</taxon>
        <taxon>Saccharomycopsidaceae</taxon>
        <taxon>Saccharomycopsis</taxon>
    </lineage>
</organism>
<proteinExistence type="predicted"/>
<dbReference type="RefSeq" id="XP_064855828.1">
    <property type="nucleotide sequence ID" value="XM_064999756.1"/>
</dbReference>
<evidence type="ECO:0000313" key="1">
    <source>
        <dbReference type="EMBL" id="GMM38833.1"/>
    </source>
</evidence>
<reference evidence="1 2" key="1">
    <citation type="journal article" date="2023" name="Elife">
        <title>Identification of key yeast species and microbe-microbe interactions impacting larval growth of Drosophila in the wild.</title>
        <authorList>
            <person name="Mure A."/>
            <person name="Sugiura Y."/>
            <person name="Maeda R."/>
            <person name="Honda K."/>
            <person name="Sakurai N."/>
            <person name="Takahashi Y."/>
            <person name="Watada M."/>
            <person name="Katoh T."/>
            <person name="Gotoh A."/>
            <person name="Gotoh Y."/>
            <person name="Taniguchi I."/>
            <person name="Nakamura K."/>
            <person name="Hayashi T."/>
            <person name="Katayama T."/>
            <person name="Uemura T."/>
            <person name="Hattori Y."/>
        </authorList>
    </citation>
    <scope>NUCLEOTIDE SEQUENCE [LARGE SCALE GENOMIC DNA]</scope>
    <source>
        <strain evidence="1 2">SC-9</strain>
    </source>
</reference>
<protein>
    <submittedName>
        <fullName evidence="1">Uncharacterized protein</fullName>
    </submittedName>
</protein>
<gene>
    <name evidence="1" type="ORF">DASC09_061720</name>
</gene>